<evidence type="ECO:0000313" key="3">
    <source>
        <dbReference type="Proteomes" id="UP001207116"/>
    </source>
</evidence>
<dbReference type="RefSeq" id="WP_266014548.1">
    <property type="nucleotide sequence ID" value="NZ_JAPFQP010000004.1"/>
</dbReference>
<sequence>MKNRWINGIALSLIPQVILVRVLALFPEWIEQYYSLGIFPVISGFFRTLLGWIPFSVGDILYTLFFVLAIRYLYSSWTIYKGRPVILLRDIAMVLAVVHFTFYFSWGLNYFRQPLHQYLKLEKTYEVKDLYAISLQLVGATNSLQEQITDSDSIPVSFPFSKSEVFDMTLAGYDALQQEYPALGYSRPSVKRSLLSIGLSYMGYGGYLNPFTHEAQVNGKLPKFRYPVVAGHEIGHQLGYSAENEVSFIGYLATLRNKNIYFQYSAYAYALGYCLRDLRLRDKEAWEELRLQINPGVKANYQEVTDFWKQYENPLEPIFKSAFNTFLKANKQKKGIKSYNQVVSLIVNYHLDNPVMAN</sequence>
<evidence type="ECO:0000256" key="1">
    <source>
        <dbReference type="SAM" id="Phobius"/>
    </source>
</evidence>
<reference evidence="2" key="1">
    <citation type="submission" date="2022-11" db="EMBL/GenBank/DDBJ databases">
        <title>The characterization of three novel Bacteroidetes species and genomic analysis of their roles in tidal elemental geochemical cycles.</title>
        <authorList>
            <person name="Ma K.-J."/>
        </authorList>
    </citation>
    <scope>NUCLEOTIDE SEQUENCE</scope>
    <source>
        <strain evidence="2">M415</strain>
    </source>
</reference>
<dbReference type="InterPro" id="IPR024294">
    <property type="entry name" value="DUF3810"/>
</dbReference>
<keyword evidence="1" id="KW-0812">Transmembrane</keyword>
<protein>
    <submittedName>
        <fullName evidence="2">DUF3810 domain-containing protein</fullName>
    </submittedName>
</protein>
<keyword evidence="3" id="KW-1185">Reference proteome</keyword>
<name>A0AAE3MNF9_9FLAO</name>
<feature type="transmembrane region" description="Helical" evidence="1">
    <location>
        <begin position="6"/>
        <end position="26"/>
    </location>
</feature>
<organism evidence="2 3">
    <name type="scientific">Lentiprolixibacter aurantiacus</name>
    <dbReference type="NCBI Taxonomy" id="2993939"/>
    <lineage>
        <taxon>Bacteria</taxon>
        <taxon>Pseudomonadati</taxon>
        <taxon>Bacteroidota</taxon>
        <taxon>Flavobacteriia</taxon>
        <taxon>Flavobacteriales</taxon>
        <taxon>Flavobacteriaceae</taxon>
        <taxon>Lentiprolixibacter</taxon>
    </lineage>
</organism>
<dbReference type="EMBL" id="JAPFQP010000004">
    <property type="protein sequence ID" value="MCX2720428.1"/>
    <property type="molecule type" value="Genomic_DNA"/>
</dbReference>
<dbReference type="Proteomes" id="UP001207116">
    <property type="component" value="Unassembled WGS sequence"/>
</dbReference>
<keyword evidence="1" id="KW-0472">Membrane</keyword>
<dbReference type="AlphaFoldDB" id="A0AAE3MNF9"/>
<evidence type="ECO:0000313" key="2">
    <source>
        <dbReference type="EMBL" id="MCX2720428.1"/>
    </source>
</evidence>
<keyword evidence="1" id="KW-1133">Transmembrane helix</keyword>
<feature type="transmembrane region" description="Helical" evidence="1">
    <location>
        <begin position="92"/>
        <end position="111"/>
    </location>
</feature>
<accession>A0AAE3MNF9</accession>
<dbReference type="Pfam" id="PF12725">
    <property type="entry name" value="DUF3810"/>
    <property type="match status" value="1"/>
</dbReference>
<gene>
    <name evidence="2" type="ORF">OO016_12505</name>
</gene>
<proteinExistence type="predicted"/>
<feature type="transmembrane region" description="Helical" evidence="1">
    <location>
        <begin position="60"/>
        <end position="80"/>
    </location>
</feature>
<comment type="caution">
    <text evidence="2">The sequence shown here is derived from an EMBL/GenBank/DDBJ whole genome shotgun (WGS) entry which is preliminary data.</text>
</comment>